<dbReference type="EMBL" id="MRDB01000006">
    <property type="protein sequence ID" value="RKL46999.1"/>
    <property type="molecule type" value="Genomic_DNA"/>
</dbReference>
<dbReference type="AlphaFoldDB" id="A0A420TZQ0"/>
<gene>
    <name evidence="1" type="ORF">BFJ72_g2736</name>
</gene>
<sequence length="251" mass="28887">MASRQILCHLIVREATDKGDPKLTQLQSSPNVLISLNSKGIRISFPRDTDRSIWSWYSADHATTDSSLYHIKIELPPRDFTATTHELTEKDNQLSGIDDQLSEYRLLEIQISPHSNATVIGFGLPFHGANTTVDEWVNKHTPIAGVISLPEILQRRNFTLLVKTSNADIETIIKGINERPQPSDYGFGDEWNWERYNTQIPKTRGMLFNERTCFKNRNERDTAWTQIHVQDVWDFHHDLEHVNDVEMPALI</sequence>
<protein>
    <submittedName>
        <fullName evidence="1">Uncharacterized protein</fullName>
    </submittedName>
</protein>
<proteinExistence type="predicted"/>
<name>A0A420TZQ0_GIBIN</name>
<evidence type="ECO:0000313" key="2">
    <source>
        <dbReference type="Proteomes" id="UP000283569"/>
    </source>
</evidence>
<dbReference type="Proteomes" id="UP000283569">
    <property type="component" value="Unassembled WGS sequence"/>
</dbReference>
<evidence type="ECO:0000313" key="1">
    <source>
        <dbReference type="EMBL" id="RKL46999.1"/>
    </source>
</evidence>
<organism evidence="1 2">
    <name type="scientific">Gibberella intermedia</name>
    <name type="common">Bulb rot disease fungus</name>
    <name type="synonym">Fusarium proliferatum</name>
    <dbReference type="NCBI Taxonomy" id="948311"/>
    <lineage>
        <taxon>Eukaryota</taxon>
        <taxon>Fungi</taxon>
        <taxon>Dikarya</taxon>
        <taxon>Ascomycota</taxon>
        <taxon>Pezizomycotina</taxon>
        <taxon>Sordariomycetes</taxon>
        <taxon>Hypocreomycetidae</taxon>
        <taxon>Hypocreales</taxon>
        <taxon>Nectriaceae</taxon>
        <taxon>Fusarium</taxon>
        <taxon>Fusarium fujikuroi species complex</taxon>
    </lineage>
</organism>
<reference evidence="1 2" key="1">
    <citation type="journal article" date="2018" name="Sci. Rep.">
        <title>Characterisation of pathogen-specific regions and novel effector candidates in Fusarium oxysporum f. sp. cepae.</title>
        <authorList>
            <person name="Armitage A.D."/>
            <person name="Taylor A."/>
            <person name="Sobczyk M.K."/>
            <person name="Baxter L."/>
            <person name="Greenfield B.P."/>
            <person name="Bates H.J."/>
            <person name="Wilson F."/>
            <person name="Jackson A.C."/>
            <person name="Ott S."/>
            <person name="Harrison R.J."/>
            <person name="Clarkson J.P."/>
        </authorList>
    </citation>
    <scope>NUCLEOTIDE SEQUENCE [LARGE SCALE GENOMIC DNA]</scope>
    <source>
        <strain evidence="1 2">Fp_A8</strain>
    </source>
</reference>
<accession>A0A420TZQ0</accession>
<comment type="caution">
    <text evidence="1">The sequence shown here is derived from an EMBL/GenBank/DDBJ whole genome shotgun (WGS) entry which is preliminary data.</text>
</comment>